<gene>
    <name evidence="2" type="ORF">BDP27DRAFT_1424792</name>
</gene>
<dbReference type="AlphaFoldDB" id="A0A9P5PP67"/>
<sequence>MPPKLDPLVMDFKPSYLLPTEQTTITQLCQNAREVHSNLRSSTLASVYAAPPDPVQGLPRRWWHTTDNDTELHITVRWNRLSPGDRTHIYKNGRVNFKPQRSPRLATRALPEGEEPDDSDARSVDSVEFWDEPTTGD</sequence>
<dbReference type="Proteomes" id="UP000772434">
    <property type="component" value="Unassembled WGS sequence"/>
</dbReference>
<evidence type="ECO:0000256" key="1">
    <source>
        <dbReference type="SAM" id="MobiDB-lite"/>
    </source>
</evidence>
<accession>A0A9P5PP67</accession>
<comment type="caution">
    <text evidence="2">The sequence shown here is derived from an EMBL/GenBank/DDBJ whole genome shotgun (WGS) entry which is preliminary data.</text>
</comment>
<evidence type="ECO:0000313" key="3">
    <source>
        <dbReference type="Proteomes" id="UP000772434"/>
    </source>
</evidence>
<keyword evidence="3" id="KW-1185">Reference proteome</keyword>
<protein>
    <submittedName>
        <fullName evidence="2">Uncharacterized protein</fullName>
    </submittedName>
</protein>
<proteinExistence type="predicted"/>
<dbReference type="EMBL" id="JADNRY010000103">
    <property type="protein sequence ID" value="KAF9065480.1"/>
    <property type="molecule type" value="Genomic_DNA"/>
</dbReference>
<organism evidence="2 3">
    <name type="scientific">Rhodocollybia butyracea</name>
    <dbReference type="NCBI Taxonomy" id="206335"/>
    <lineage>
        <taxon>Eukaryota</taxon>
        <taxon>Fungi</taxon>
        <taxon>Dikarya</taxon>
        <taxon>Basidiomycota</taxon>
        <taxon>Agaricomycotina</taxon>
        <taxon>Agaricomycetes</taxon>
        <taxon>Agaricomycetidae</taxon>
        <taxon>Agaricales</taxon>
        <taxon>Marasmiineae</taxon>
        <taxon>Omphalotaceae</taxon>
        <taxon>Rhodocollybia</taxon>
    </lineage>
</organism>
<reference evidence="2" key="1">
    <citation type="submission" date="2020-11" db="EMBL/GenBank/DDBJ databases">
        <authorList>
            <consortium name="DOE Joint Genome Institute"/>
            <person name="Ahrendt S."/>
            <person name="Riley R."/>
            <person name="Andreopoulos W."/>
            <person name="Labutti K."/>
            <person name="Pangilinan J."/>
            <person name="Ruiz-Duenas F.J."/>
            <person name="Barrasa J.M."/>
            <person name="Sanchez-Garcia M."/>
            <person name="Camarero S."/>
            <person name="Miyauchi S."/>
            <person name="Serrano A."/>
            <person name="Linde D."/>
            <person name="Babiker R."/>
            <person name="Drula E."/>
            <person name="Ayuso-Fernandez I."/>
            <person name="Pacheco R."/>
            <person name="Padilla G."/>
            <person name="Ferreira P."/>
            <person name="Barriuso J."/>
            <person name="Kellner H."/>
            <person name="Castanera R."/>
            <person name="Alfaro M."/>
            <person name="Ramirez L."/>
            <person name="Pisabarro A.G."/>
            <person name="Kuo A."/>
            <person name="Tritt A."/>
            <person name="Lipzen A."/>
            <person name="He G."/>
            <person name="Yan M."/>
            <person name="Ng V."/>
            <person name="Cullen D."/>
            <person name="Martin F."/>
            <person name="Rosso M.-N."/>
            <person name="Henrissat B."/>
            <person name="Hibbett D."/>
            <person name="Martinez A.T."/>
            <person name="Grigoriev I.V."/>
        </authorList>
    </citation>
    <scope>NUCLEOTIDE SEQUENCE</scope>
    <source>
        <strain evidence="2">AH 40177</strain>
    </source>
</reference>
<feature type="region of interest" description="Disordered" evidence="1">
    <location>
        <begin position="89"/>
        <end position="137"/>
    </location>
</feature>
<dbReference type="OrthoDB" id="2746492at2759"/>
<evidence type="ECO:0000313" key="2">
    <source>
        <dbReference type="EMBL" id="KAF9065480.1"/>
    </source>
</evidence>
<name>A0A9P5PP67_9AGAR</name>